<comment type="caution">
    <text evidence="1">The sequence shown here is derived from an EMBL/GenBank/DDBJ whole genome shotgun (WGS) entry which is preliminary data.</text>
</comment>
<reference evidence="1" key="1">
    <citation type="submission" date="2022-05" db="EMBL/GenBank/DDBJ databases">
        <title>Chromosome-level genome of Chaenocephalus aceratus.</title>
        <authorList>
            <person name="Park H."/>
        </authorList>
    </citation>
    <scope>NUCLEOTIDE SEQUENCE</scope>
    <source>
        <strain evidence="1">KU_202001</strain>
    </source>
</reference>
<protein>
    <submittedName>
        <fullName evidence="1">Uncharacterized protein</fullName>
    </submittedName>
</protein>
<evidence type="ECO:0000313" key="2">
    <source>
        <dbReference type="Proteomes" id="UP001057452"/>
    </source>
</evidence>
<gene>
    <name evidence="1" type="ORF">KUCAC02_031306</name>
</gene>
<dbReference type="Proteomes" id="UP001057452">
    <property type="component" value="Chromosome 5"/>
</dbReference>
<proteinExistence type="predicted"/>
<evidence type="ECO:0000313" key="1">
    <source>
        <dbReference type="EMBL" id="KAI4827949.1"/>
    </source>
</evidence>
<sequence>MDNGIISQEGASLLVLSRSSIFFLRYLSSPVSELSLADAPDGSIILEHLSAVCLHHGSSAATGAKGK</sequence>
<dbReference type="EMBL" id="CM043789">
    <property type="protein sequence ID" value="KAI4827949.1"/>
    <property type="molecule type" value="Genomic_DNA"/>
</dbReference>
<keyword evidence="2" id="KW-1185">Reference proteome</keyword>
<accession>A0ACB9XLE5</accession>
<name>A0ACB9XLE5_CHAAC</name>
<organism evidence="1 2">
    <name type="scientific">Chaenocephalus aceratus</name>
    <name type="common">Blackfin icefish</name>
    <name type="synonym">Chaenichthys aceratus</name>
    <dbReference type="NCBI Taxonomy" id="36190"/>
    <lineage>
        <taxon>Eukaryota</taxon>
        <taxon>Metazoa</taxon>
        <taxon>Chordata</taxon>
        <taxon>Craniata</taxon>
        <taxon>Vertebrata</taxon>
        <taxon>Euteleostomi</taxon>
        <taxon>Actinopterygii</taxon>
        <taxon>Neopterygii</taxon>
        <taxon>Teleostei</taxon>
        <taxon>Neoteleostei</taxon>
        <taxon>Acanthomorphata</taxon>
        <taxon>Eupercaria</taxon>
        <taxon>Perciformes</taxon>
        <taxon>Notothenioidei</taxon>
        <taxon>Channichthyidae</taxon>
        <taxon>Chaenocephalus</taxon>
    </lineage>
</organism>